<sequence length="187" mass="21890">MLRFLRFRFTISNTVDATQKCIDVLCLHHNLYPTFAKVKPFLPSCPLFHLILPQPSFPSFPTVIPLYLQTPLAPLFFYQQQAHKIARSPPHQHNEPAPVRHRLRPRTRAHAFYLVSASWPWLVDFDFVYWDGDGYWWRFPMNINVPTLCVLIAPHVIRGSRFFADTRLQLPQLVAYIQCAFPSFSPL</sequence>
<keyword evidence="2" id="KW-1185">Reference proteome</keyword>
<protein>
    <submittedName>
        <fullName evidence="1">Uncharacterized protein</fullName>
    </submittedName>
</protein>
<dbReference type="Proteomes" id="UP000054279">
    <property type="component" value="Unassembled WGS sequence"/>
</dbReference>
<dbReference type="HOGENOM" id="CLU_124237_0_0_1"/>
<reference evidence="1 2" key="1">
    <citation type="submission" date="2014-06" db="EMBL/GenBank/DDBJ databases">
        <title>Evolutionary Origins and Diversification of the Mycorrhizal Mutualists.</title>
        <authorList>
            <consortium name="DOE Joint Genome Institute"/>
            <consortium name="Mycorrhizal Genomics Consortium"/>
            <person name="Kohler A."/>
            <person name="Kuo A."/>
            <person name="Nagy L.G."/>
            <person name="Floudas D."/>
            <person name="Copeland A."/>
            <person name="Barry K.W."/>
            <person name="Cichocki N."/>
            <person name="Veneault-Fourrey C."/>
            <person name="LaButti K."/>
            <person name="Lindquist E.A."/>
            <person name="Lipzen A."/>
            <person name="Lundell T."/>
            <person name="Morin E."/>
            <person name="Murat C."/>
            <person name="Riley R."/>
            <person name="Ohm R."/>
            <person name="Sun H."/>
            <person name="Tunlid A."/>
            <person name="Henrissat B."/>
            <person name="Grigoriev I.V."/>
            <person name="Hibbett D.S."/>
            <person name="Martin F."/>
        </authorList>
    </citation>
    <scope>NUCLEOTIDE SEQUENCE [LARGE SCALE GENOMIC DNA]</scope>
    <source>
        <strain evidence="1 2">SS14</strain>
    </source>
</reference>
<dbReference type="EMBL" id="KN837172">
    <property type="protein sequence ID" value="KIJ37038.1"/>
    <property type="molecule type" value="Genomic_DNA"/>
</dbReference>
<evidence type="ECO:0000313" key="2">
    <source>
        <dbReference type="Proteomes" id="UP000054279"/>
    </source>
</evidence>
<organism evidence="1 2">
    <name type="scientific">Sphaerobolus stellatus (strain SS14)</name>
    <dbReference type="NCBI Taxonomy" id="990650"/>
    <lineage>
        <taxon>Eukaryota</taxon>
        <taxon>Fungi</taxon>
        <taxon>Dikarya</taxon>
        <taxon>Basidiomycota</taxon>
        <taxon>Agaricomycotina</taxon>
        <taxon>Agaricomycetes</taxon>
        <taxon>Phallomycetidae</taxon>
        <taxon>Geastrales</taxon>
        <taxon>Sphaerobolaceae</taxon>
        <taxon>Sphaerobolus</taxon>
    </lineage>
</organism>
<dbReference type="OrthoDB" id="271725at2759"/>
<gene>
    <name evidence="1" type="ORF">M422DRAFT_260422</name>
</gene>
<accession>A0A0C9U2J7</accession>
<proteinExistence type="predicted"/>
<evidence type="ECO:0000313" key="1">
    <source>
        <dbReference type="EMBL" id="KIJ37038.1"/>
    </source>
</evidence>
<dbReference type="AlphaFoldDB" id="A0A0C9U2J7"/>
<name>A0A0C9U2J7_SPHS4</name>